<sequence>MDEDLLEQASDEATDLKRAGKMQPPPAQLVDALLGPEGTNEYCRLDQLPEDEGDEDVEVGPELTKLNQRLHQIAGASITVCTSDGLDNCAKSGDYLVRGGDFADEIAELTEAVALSSAESELYALVVGHVFGVWCS</sequence>
<comment type="caution">
    <text evidence="2">The sequence shown here is derived from an EMBL/GenBank/DDBJ whole genome shotgun (WGS) entry which is preliminary data.</text>
</comment>
<protein>
    <submittedName>
        <fullName evidence="2">Uncharacterized protein</fullName>
    </submittedName>
</protein>
<name>A0A812S329_9DINO</name>
<evidence type="ECO:0000313" key="3">
    <source>
        <dbReference type="Proteomes" id="UP000604046"/>
    </source>
</evidence>
<dbReference type="Proteomes" id="UP000604046">
    <property type="component" value="Unassembled WGS sequence"/>
</dbReference>
<evidence type="ECO:0000256" key="1">
    <source>
        <dbReference type="SAM" id="MobiDB-lite"/>
    </source>
</evidence>
<accession>A0A812S329</accession>
<proteinExistence type="predicted"/>
<feature type="region of interest" description="Disordered" evidence="1">
    <location>
        <begin position="1"/>
        <end position="29"/>
    </location>
</feature>
<dbReference type="AlphaFoldDB" id="A0A812S329"/>
<organism evidence="2 3">
    <name type="scientific">Symbiodinium natans</name>
    <dbReference type="NCBI Taxonomy" id="878477"/>
    <lineage>
        <taxon>Eukaryota</taxon>
        <taxon>Sar</taxon>
        <taxon>Alveolata</taxon>
        <taxon>Dinophyceae</taxon>
        <taxon>Suessiales</taxon>
        <taxon>Symbiodiniaceae</taxon>
        <taxon>Symbiodinium</taxon>
    </lineage>
</organism>
<gene>
    <name evidence="2" type="ORF">SNAT2548_LOCUS25671</name>
</gene>
<feature type="compositionally biased region" description="Acidic residues" evidence="1">
    <location>
        <begin position="1"/>
        <end position="13"/>
    </location>
</feature>
<dbReference type="EMBL" id="CAJNDS010002404">
    <property type="protein sequence ID" value="CAE7461679.1"/>
    <property type="molecule type" value="Genomic_DNA"/>
</dbReference>
<reference evidence="2" key="1">
    <citation type="submission" date="2021-02" db="EMBL/GenBank/DDBJ databases">
        <authorList>
            <person name="Dougan E. K."/>
            <person name="Rhodes N."/>
            <person name="Thang M."/>
            <person name="Chan C."/>
        </authorList>
    </citation>
    <scope>NUCLEOTIDE SEQUENCE</scope>
</reference>
<keyword evidence="3" id="KW-1185">Reference proteome</keyword>
<evidence type="ECO:0000313" key="2">
    <source>
        <dbReference type="EMBL" id="CAE7461679.1"/>
    </source>
</evidence>